<accession>A0A4T0JA93</accession>
<gene>
    <name evidence="9" type="ORF">E3P86_02312</name>
</gene>
<evidence type="ECO:0000256" key="6">
    <source>
        <dbReference type="ARBA" id="ARBA00023204"/>
    </source>
</evidence>
<dbReference type="PANTHER" id="PTHR11361">
    <property type="entry name" value="DNA MISMATCH REPAIR PROTEIN MUTS FAMILY MEMBER"/>
    <property type="match status" value="1"/>
</dbReference>
<dbReference type="InterPro" id="IPR007860">
    <property type="entry name" value="DNA_mmatch_repair_MutS_con_dom"/>
</dbReference>
<dbReference type="InterPro" id="IPR036187">
    <property type="entry name" value="DNA_mismatch_repair_MutS_sf"/>
</dbReference>
<evidence type="ECO:0000256" key="4">
    <source>
        <dbReference type="ARBA" id="ARBA00022840"/>
    </source>
</evidence>
<dbReference type="EMBL" id="SPOI01000112">
    <property type="protein sequence ID" value="TIB37005.1"/>
    <property type="molecule type" value="Genomic_DNA"/>
</dbReference>
<evidence type="ECO:0000259" key="8">
    <source>
        <dbReference type="PROSITE" id="PS00486"/>
    </source>
</evidence>
<dbReference type="Pfam" id="PF05188">
    <property type="entry name" value="MutS_II"/>
    <property type="match status" value="1"/>
</dbReference>
<dbReference type="InterPro" id="IPR000432">
    <property type="entry name" value="DNA_mismatch_repair_MutS_C"/>
</dbReference>
<dbReference type="InterPro" id="IPR036678">
    <property type="entry name" value="MutS_con_dom_sf"/>
</dbReference>
<sequence length="966" mass="106233">MRLNKIIFNSFKSRVKINLPKPGLDGGGGGGVVTRLSDPFSPNNTGNAGNPGNPGTPGTPLITPTLTPTLTPSPPTPPDPSGFHPSHLSSDLLKNVINTINAHPDTLLLTRVGGFYEAYYHHALLLSKLLGFSVGEKSYNKSKFPMAGFPYYQLSKHLRSLVVDHCLFVAINDQFYNHKSGSFDRKVTRVISPGTLLDESSLNPTTHNFIVSVVSHPEQDQFAAAWCDISTGDSSTASSSLSDLKSYIARLSPSEIVFDGGTTTAEAHKLRQSLGAHDSIISYSQPNANPSASTHTLYTPHEHTAISLLQTRLQASLIDDTPSLQPKREEKATLMLDAPTIRGLELKTTIRSNRTSGSLMRAVRRTITQPGHRLLEQWLCEPSADLSVIRSRHAAVAIFLSRTQLRRDVRALLRDTQDGPRLLQRVLLNNNFTPSLLLAVKGVIEKTEEVVRRIRAEWVHERGQQSGCASENNYENDDWHALLTLTESLHPLITFAERIDSVIIEDGLRAKEASESESEQREEIEGFPEEREREREAIEKDGRERNGDNYHDDLKRSIAPTYSATIARLNKKLDRLYGERAKLAREVRGEVRASDPTHVALRSNQKLGHYITARKSSLKVLPGAYQLIASGKSTATYAHPRWTALKSSIVEVSEQLEGAEREALTGLKGELAKESERFRANTHLLAQLDVLCSLAELADERAWVRPAMTVDRALHISQGRHPAVEVALQDSLNSFTPNDVLMQDDSFICAIFGPNMGGKSTYLRQNAIIVVLAQAGSFVPATAATIGVVDRLFSRIGASDDLSAGQSTFMVEMTEAGEILQMATPRSLVIMDEIGRGTTSLDGLALAYAIVVHLALTNKCRTFFATHFHELDDMLADTLPIQYLSTDLVDGGDAFRFTYTLRKGVCKESHGIIVARLAGLPIECIDRAQIAHDTVAGAHSHAHAHTHDHSLTHTHSLNTLNRLKHA</sequence>
<feature type="compositionally biased region" description="Pro residues" evidence="7">
    <location>
        <begin position="71"/>
        <end position="80"/>
    </location>
</feature>
<name>A0A4T0JA93_WALIC</name>
<dbReference type="GO" id="GO:0140664">
    <property type="term" value="F:ATP-dependent DNA damage sensor activity"/>
    <property type="evidence" value="ECO:0007669"/>
    <property type="project" value="InterPro"/>
</dbReference>
<keyword evidence="6" id="KW-0234">DNA repair</keyword>
<comment type="similarity">
    <text evidence="1">Belongs to the DNA mismatch repair MutS family.</text>
</comment>
<feature type="region of interest" description="Disordered" evidence="7">
    <location>
        <begin position="25"/>
        <end position="85"/>
    </location>
</feature>
<dbReference type="GO" id="GO:0030983">
    <property type="term" value="F:mismatched DNA binding"/>
    <property type="evidence" value="ECO:0007669"/>
    <property type="project" value="InterPro"/>
</dbReference>
<dbReference type="Gene3D" id="1.10.1420.10">
    <property type="match status" value="3"/>
</dbReference>
<dbReference type="InterPro" id="IPR027417">
    <property type="entry name" value="P-loop_NTPase"/>
</dbReference>
<comment type="caution">
    <text evidence="9">The sequence shown here is derived from an EMBL/GenBank/DDBJ whole genome shotgun (WGS) entry which is preliminary data.</text>
</comment>
<dbReference type="GO" id="GO:0005524">
    <property type="term" value="F:ATP binding"/>
    <property type="evidence" value="ECO:0007669"/>
    <property type="project" value="UniProtKB-KW"/>
</dbReference>
<reference evidence="9 10" key="1">
    <citation type="submission" date="2019-03" db="EMBL/GenBank/DDBJ databases">
        <title>Sequencing 23 genomes of Wallemia ichthyophaga.</title>
        <authorList>
            <person name="Gostincar C."/>
        </authorList>
    </citation>
    <scope>NUCLEOTIDE SEQUENCE [LARGE SCALE GENOMIC DNA]</scope>
    <source>
        <strain evidence="9 10">EXF-6200</strain>
    </source>
</reference>
<dbReference type="Gene3D" id="3.40.50.300">
    <property type="entry name" value="P-loop containing nucleotide triphosphate hydrolases"/>
    <property type="match status" value="1"/>
</dbReference>
<dbReference type="Gene3D" id="3.40.1170.10">
    <property type="entry name" value="DNA repair protein MutS, domain I"/>
    <property type="match status" value="1"/>
</dbReference>
<dbReference type="InterPro" id="IPR017261">
    <property type="entry name" value="DNA_mismatch_repair_MutS/MSH"/>
</dbReference>
<keyword evidence="5" id="KW-0238">DNA-binding</keyword>
<dbReference type="PANTHER" id="PTHR11361:SF34">
    <property type="entry name" value="DNA MISMATCH REPAIR PROTEIN MSH1, MITOCHONDRIAL"/>
    <property type="match status" value="1"/>
</dbReference>
<dbReference type="Pfam" id="PF05192">
    <property type="entry name" value="MutS_III"/>
    <property type="match status" value="1"/>
</dbReference>
<dbReference type="InterPro" id="IPR007695">
    <property type="entry name" value="DNA_mismatch_repair_MutS-lik_N"/>
</dbReference>
<dbReference type="AlphaFoldDB" id="A0A4T0JA93"/>
<evidence type="ECO:0000313" key="10">
    <source>
        <dbReference type="Proteomes" id="UP000310689"/>
    </source>
</evidence>
<dbReference type="Gene3D" id="3.30.420.110">
    <property type="entry name" value="MutS, connector domain"/>
    <property type="match status" value="1"/>
</dbReference>
<keyword evidence="4" id="KW-0067">ATP-binding</keyword>
<dbReference type="SUPFAM" id="SSF48334">
    <property type="entry name" value="DNA repair protein MutS, domain III"/>
    <property type="match status" value="1"/>
</dbReference>
<dbReference type="SMART" id="SM00534">
    <property type="entry name" value="MUTSac"/>
    <property type="match status" value="1"/>
</dbReference>
<dbReference type="Pfam" id="PF00488">
    <property type="entry name" value="MutS_V"/>
    <property type="match status" value="1"/>
</dbReference>
<protein>
    <recommendedName>
        <fullName evidence="8">DNA mismatch repair proteins mutS family domain-containing protein</fullName>
    </recommendedName>
</protein>
<evidence type="ECO:0000256" key="2">
    <source>
        <dbReference type="ARBA" id="ARBA00022741"/>
    </source>
</evidence>
<feature type="domain" description="DNA mismatch repair proteins mutS family" evidence="8">
    <location>
        <begin position="827"/>
        <end position="843"/>
    </location>
</feature>
<dbReference type="InterPro" id="IPR016151">
    <property type="entry name" value="DNA_mismatch_repair_MutS_N"/>
</dbReference>
<dbReference type="GO" id="GO:0006298">
    <property type="term" value="P:mismatch repair"/>
    <property type="evidence" value="ECO:0007669"/>
    <property type="project" value="InterPro"/>
</dbReference>
<feature type="region of interest" description="Disordered" evidence="7">
    <location>
        <begin position="942"/>
        <end position="966"/>
    </location>
</feature>
<dbReference type="SUPFAM" id="SSF55271">
    <property type="entry name" value="DNA repair protein MutS, domain I"/>
    <property type="match status" value="1"/>
</dbReference>
<dbReference type="SUPFAM" id="SSF52540">
    <property type="entry name" value="P-loop containing nucleoside triphosphate hydrolases"/>
    <property type="match status" value="1"/>
</dbReference>
<dbReference type="PROSITE" id="PS00486">
    <property type="entry name" value="DNA_MISMATCH_REPAIR_2"/>
    <property type="match status" value="1"/>
</dbReference>
<dbReference type="GO" id="GO:0005634">
    <property type="term" value="C:nucleus"/>
    <property type="evidence" value="ECO:0007669"/>
    <property type="project" value="TreeGrafter"/>
</dbReference>
<dbReference type="SMART" id="SM00533">
    <property type="entry name" value="MUTSd"/>
    <property type="match status" value="1"/>
</dbReference>
<evidence type="ECO:0000313" key="9">
    <source>
        <dbReference type="EMBL" id="TIB37005.1"/>
    </source>
</evidence>
<dbReference type="Proteomes" id="UP000310689">
    <property type="component" value="Unassembled WGS sequence"/>
</dbReference>
<organism evidence="9 10">
    <name type="scientific">Wallemia ichthyophaga</name>
    <dbReference type="NCBI Taxonomy" id="245174"/>
    <lineage>
        <taxon>Eukaryota</taxon>
        <taxon>Fungi</taxon>
        <taxon>Dikarya</taxon>
        <taxon>Basidiomycota</taxon>
        <taxon>Wallemiomycotina</taxon>
        <taxon>Wallemiomycetes</taxon>
        <taxon>Wallemiales</taxon>
        <taxon>Wallemiaceae</taxon>
        <taxon>Wallemia</taxon>
    </lineage>
</organism>
<feature type="compositionally biased region" description="Low complexity" evidence="7">
    <location>
        <begin position="41"/>
        <end position="70"/>
    </location>
</feature>
<dbReference type="GO" id="GO:0005739">
    <property type="term" value="C:mitochondrion"/>
    <property type="evidence" value="ECO:0007669"/>
    <property type="project" value="TreeGrafter"/>
</dbReference>
<evidence type="ECO:0000256" key="7">
    <source>
        <dbReference type="SAM" id="MobiDB-lite"/>
    </source>
</evidence>
<dbReference type="Pfam" id="PF01624">
    <property type="entry name" value="MutS_I"/>
    <property type="match status" value="1"/>
</dbReference>
<feature type="region of interest" description="Disordered" evidence="7">
    <location>
        <begin position="510"/>
        <end position="537"/>
    </location>
</feature>
<dbReference type="GO" id="GO:0043504">
    <property type="term" value="P:mitochondrial DNA repair"/>
    <property type="evidence" value="ECO:0007669"/>
    <property type="project" value="TreeGrafter"/>
</dbReference>
<dbReference type="InterPro" id="IPR007696">
    <property type="entry name" value="DNA_mismatch_repair_MutS_core"/>
</dbReference>
<proteinExistence type="inferred from homology"/>
<dbReference type="PIRSF" id="PIRSF037677">
    <property type="entry name" value="DNA_mis_repair_Msh6"/>
    <property type="match status" value="1"/>
</dbReference>
<dbReference type="SUPFAM" id="SSF53150">
    <property type="entry name" value="DNA repair protein MutS, domain II"/>
    <property type="match status" value="1"/>
</dbReference>
<dbReference type="InterPro" id="IPR045076">
    <property type="entry name" value="MutS"/>
</dbReference>
<evidence type="ECO:0000256" key="1">
    <source>
        <dbReference type="ARBA" id="ARBA00006271"/>
    </source>
</evidence>
<evidence type="ECO:0000256" key="3">
    <source>
        <dbReference type="ARBA" id="ARBA00022763"/>
    </source>
</evidence>
<keyword evidence="2" id="KW-0547">Nucleotide-binding</keyword>
<keyword evidence="3" id="KW-0227">DNA damage</keyword>
<evidence type="ECO:0000256" key="5">
    <source>
        <dbReference type="ARBA" id="ARBA00023125"/>
    </source>
</evidence>